<gene>
    <name evidence="11" type="ORF">J2Z32_002728</name>
</gene>
<dbReference type="Pfam" id="PF00672">
    <property type="entry name" value="HAMP"/>
    <property type="match status" value="1"/>
</dbReference>
<dbReference type="CDD" id="cd18773">
    <property type="entry name" value="PDC1_HK_sensor"/>
    <property type="match status" value="1"/>
</dbReference>
<name>A0ABS4FU26_9BACL</name>
<organism evidence="11 12">
    <name type="scientific">Paenibacillus turicensis</name>
    <dbReference type="NCBI Taxonomy" id="160487"/>
    <lineage>
        <taxon>Bacteria</taxon>
        <taxon>Bacillati</taxon>
        <taxon>Bacillota</taxon>
        <taxon>Bacilli</taxon>
        <taxon>Bacillales</taxon>
        <taxon>Paenibacillaceae</taxon>
        <taxon>Paenibacillus</taxon>
    </lineage>
</organism>
<dbReference type="Proteomes" id="UP001519272">
    <property type="component" value="Unassembled WGS sequence"/>
</dbReference>
<dbReference type="SMART" id="SM00304">
    <property type="entry name" value="HAMP"/>
    <property type="match status" value="1"/>
</dbReference>
<accession>A0ABS4FU26</accession>
<protein>
    <submittedName>
        <fullName evidence="11">Methyl-accepting chemotaxis protein</fullName>
    </submittedName>
</protein>
<evidence type="ECO:0000256" key="5">
    <source>
        <dbReference type="ARBA" id="ARBA00029447"/>
    </source>
</evidence>
<dbReference type="PANTHER" id="PTHR32089:SF112">
    <property type="entry name" value="LYSOZYME-LIKE PROTEIN-RELATED"/>
    <property type="match status" value="1"/>
</dbReference>
<dbReference type="InterPro" id="IPR004089">
    <property type="entry name" value="MCPsignal_dom"/>
</dbReference>
<comment type="subcellular location">
    <subcellularLocation>
        <location evidence="1">Cell membrane</location>
    </subcellularLocation>
</comment>
<evidence type="ECO:0000256" key="4">
    <source>
        <dbReference type="ARBA" id="ARBA00023224"/>
    </source>
</evidence>
<evidence type="ECO:0000313" key="11">
    <source>
        <dbReference type="EMBL" id="MBP1906079.1"/>
    </source>
</evidence>
<keyword evidence="7" id="KW-0175">Coiled coil</keyword>
<evidence type="ECO:0000256" key="2">
    <source>
        <dbReference type="ARBA" id="ARBA00022475"/>
    </source>
</evidence>
<dbReference type="PANTHER" id="PTHR32089">
    <property type="entry name" value="METHYL-ACCEPTING CHEMOTAXIS PROTEIN MCPB"/>
    <property type="match status" value="1"/>
</dbReference>
<feature type="domain" description="HAMP" evidence="10">
    <location>
        <begin position="215"/>
        <end position="267"/>
    </location>
</feature>
<proteinExistence type="inferred from homology"/>
<evidence type="ECO:0000313" key="12">
    <source>
        <dbReference type="Proteomes" id="UP001519272"/>
    </source>
</evidence>
<evidence type="ECO:0000256" key="8">
    <source>
        <dbReference type="SAM" id="Phobius"/>
    </source>
</evidence>
<evidence type="ECO:0000256" key="3">
    <source>
        <dbReference type="ARBA" id="ARBA00023136"/>
    </source>
</evidence>
<reference evidence="11 12" key="1">
    <citation type="submission" date="2021-03" db="EMBL/GenBank/DDBJ databases">
        <title>Genomic Encyclopedia of Type Strains, Phase IV (KMG-IV): sequencing the most valuable type-strain genomes for metagenomic binning, comparative biology and taxonomic classification.</title>
        <authorList>
            <person name="Goeker M."/>
        </authorList>
    </citation>
    <scope>NUCLEOTIDE SEQUENCE [LARGE SCALE GENOMIC DNA]</scope>
    <source>
        <strain evidence="11 12">DSM 14349</strain>
    </source>
</reference>
<dbReference type="Gene3D" id="1.10.287.950">
    <property type="entry name" value="Methyl-accepting chemotaxis protein"/>
    <property type="match status" value="1"/>
</dbReference>
<evidence type="ECO:0000256" key="7">
    <source>
        <dbReference type="SAM" id="Coils"/>
    </source>
</evidence>
<keyword evidence="8" id="KW-1133">Transmembrane helix</keyword>
<dbReference type="RefSeq" id="WP_245251448.1">
    <property type="nucleotide sequence ID" value="NZ_JAGGKG010000012.1"/>
</dbReference>
<dbReference type="Pfam" id="PF00015">
    <property type="entry name" value="MCPsignal"/>
    <property type="match status" value="1"/>
</dbReference>
<feature type="domain" description="Methyl-accepting transducer" evidence="9">
    <location>
        <begin position="286"/>
        <end position="543"/>
    </location>
</feature>
<evidence type="ECO:0000256" key="6">
    <source>
        <dbReference type="PROSITE-ProRule" id="PRU00284"/>
    </source>
</evidence>
<keyword evidence="4 6" id="KW-0807">Transducer</keyword>
<dbReference type="SUPFAM" id="SSF58104">
    <property type="entry name" value="Methyl-accepting chemotaxis protein (MCP) signaling domain"/>
    <property type="match status" value="1"/>
</dbReference>
<keyword evidence="12" id="KW-1185">Reference proteome</keyword>
<sequence>MMEKIKKHLFGSVSSKIMMGSALTIVITVACFIGLLIFTTSTLSGKLSDELETRLKGNIHTVSTQLEGVKGNLLEIPNADSPTYKEARALMDKLKQEYDLQNVFILSNQGGKERIIALSDTPDDFNMDYTFSDDMKRMLETKQQTLSKIYEDEYGIHQSIFVPLKNSKGDVEGLLGIDLDAAVIPNTISSVTWYTVVISVILFGIGLLLAFLLGRLIAKPIKNLMHVTQQFADGDMSQSIEVTGNDEIAKLSQSFKVMSTNMKQLIGHISTSSNEVAGTSQQLQQVIEESSASAQQVAESMNNMTEGINEVVESIGNSTTSVVEIEKQLSGVATEVNDMQLIARRVSKRSSEGQDIVEQTLEQINKVEEVMQNSEQIAGQLQQNSIKIGEVIGIITGIAEQTNLLALNASIEAARVGEQGKGFAVVAGEVRKLAEQSASAAASITGLVAGTQHNSNLVIESINEGSRAIVEGQLLMNTTYENFQGIFKGIEEFTNRTEQLLHSLVLVEGSYQSISTSVQQISGITQEQAAASEEVAASSEEQSAAMEEISAAIDQLSSLAQELQKAVNVFKL</sequence>
<evidence type="ECO:0000256" key="1">
    <source>
        <dbReference type="ARBA" id="ARBA00004236"/>
    </source>
</evidence>
<keyword evidence="3 8" id="KW-0472">Membrane</keyword>
<dbReference type="PROSITE" id="PS50885">
    <property type="entry name" value="HAMP"/>
    <property type="match status" value="1"/>
</dbReference>
<dbReference type="InterPro" id="IPR003660">
    <property type="entry name" value="HAMP_dom"/>
</dbReference>
<dbReference type="PROSITE" id="PS51257">
    <property type="entry name" value="PROKAR_LIPOPROTEIN"/>
    <property type="match status" value="1"/>
</dbReference>
<dbReference type="SMART" id="SM00283">
    <property type="entry name" value="MA"/>
    <property type="match status" value="1"/>
</dbReference>
<evidence type="ECO:0000259" key="10">
    <source>
        <dbReference type="PROSITE" id="PS50885"/>
    </source>
</evidence>
<feature type="coiled-coil region" evidence="7">
    <location>
        <begin position="357"/>
        <end position="384"/>
    </location>
</feature>
<dbReference type="Gene3D" id="6.10.340.10">
    <property type="match status" value="1"/>
</dbReference>
<comment type="caution">
    <text evidence="11">The sequence shown here is derived from an EMBL/GenBank/DDBJ whole genome shotgun (WGS) entry which is preliminary data.</text>
</comment>
<keyword evidence="8" id="KW-0812">Transmembrane</keyword>
<dbReference type="PROSITE" id="PS50111">
    <property type="entry name" value="CHEMOTAXIS_TRANSDUC_2"/>
    <property type="match status" value="1"/>
</dbReference>
<dbReference type="EMBL" id="JAGGKG010000012">
    <property type="protein sequence ID" value="MBP1906079.1"/>
    <property type="molecule type" value="Genomic_DNA"/>
</dbReference>
<comment type="similarity">
    <text evidence="5">Belongs to the methyl-accepting chemotaxis (MCP) protein family.</text>
</comment>
<dbReference type="CDD" id="cd06225">
    <property type="entry name" value="HAMP"/>
    <property type="match status" value="1"/>
</dbReference>
<feature type="transmembrane region" description="Helical" evidence="8">
    <location>
        <begin position="191"/>
        <end position="213"/>
    </location>
</feature>
<evidence type="ECO:0000259" key="9">
    <source>
        <dbReference type="PROSITE" id="PS50111"/>
    </source>
</evidence>
<keyword evidence="2" id="KW-1003">Cell membrane</keyword>